<dbReference type="Proteomes" id="UP000076825">
    <property type="component" value="Chromosome 1"/>
</dbReference>
<keyword evidence="4" id="KW-1185">Reference proteome</keyword>
<organism evidence="3 4">
    <name type="scientific">Bordetella trematum</name>
    <dbReference type="NCBI Taxonomy" id="123899"/>
    <lineage>
        <taxon>Bacteria</taxon>
        <taxon>Pseudomonadati</taxon>
        <taxon>Pseudomonadota</taxon>
        <taxon>Betaproteobacteria</taxon>
        <taxon>Burkholderiales</taxon>
        <taxon>Alcaligenaceae</taxon>
        <taxon>Bordetella</taxon>
    </lineage>
</organism>
<dbReference type="EC" id="3.1.4.52" evidence="3"/>
<evidence type="ECO:0000313" key="3">
    <source>
        <dbReference type="EMBL" id="SAI74079.1"/>
    </source>
</evidence>
<dbReference type="SUPFAM" id="SSF109604">
    <property type="entry name" value="HD-domain/PDEase-like"/>
    <property type="match status" value="1"/>
</dbReference>
<dbReference type="GO" id="GO:0071111">
    <property type="term" value="F:cyclic-guanylate-specific phosphodiesterase activity"/>
    <property type="evidence" value="ECO:0007669"/>
    <property type="project" value="UniProtKB-EC"/>
</dbReference>
<dbReference type="Gene3D" id="1.10.3210.10">
    <property type="entry name" value="Hypothetical protein af1432"/>
    <property type="match status" value="1"/>
</dbReference>
<accession>A0A157LP59</accession>
<dbReference type="KEGG" id="btrm:SAMEA390648704008"/>
<dbReference type="InterPro" id="IPR003607">
    <property type="entry name" value="HD/PDEase_dom"/>
</dbReference>
<dbReference type="Pfam" id="PF13487">
    <property type="entry name" value="HD_5"/>
    <property type="match status" value="1"/>
</dbReference>
<dbReference type="PANTHER" id="PTHR43155:SF2">
    <property type="entry name" value="CYCLIC DI-GMP PHOSPHODIESTERASE PA4108"/>
    <property type="match status" value="1"/>
</dbReference>
<dbReference type="InterPro" id="IPR006674">
    <property type="entry name" value="HD_domain"/>
</dbReference>
<dbReference type="eggNOG" id="COG2206">
    <property type="taxonomic scope" value="Bacteria"/>
</dbReference>
<proteinExistence type="predicted"/>
<keyword evidence="3" id="KW-0378">Hydrolase</keyword>
<dbReference type="InterPro" id="IPR006675">
    <property type="entry name" value="HDIG_dom"/>
</dbReference>
<sequence length="216" mass="23902">MQVAARIQSILSVLKRRDAHTAVHAERTAHVAMLLGQVAGLEQDQQYVLATAALLHDIGKLSVPMRILEFRGRLGGDDWVRMQGHSAVGARIVQELHLPLGDEVAQAVRHHHESVDGSGYPDRLKGDEIALPARIISLADAYDAISSARSYHRQRSHEETMDILGGEVGRKCDGPLFELFRSEVAPRLLEPGREICDPTQTARQAIERYCRAAITH</sequence>
<dbReference type="GeneID" id="56588775"/>
<dbReference type="STRING" id="123899.SAMEA3906487_04008"/>
<dbReference type="NCBIfam" id="TIGR00277">
    <property type="entry name" value="HDIG"/>
    <property type="match status" value="1"/>
</dbReference>
<evidence type="ECO:0000313" key="4">
    <source>
        <dbReference type="Proteomes" id="UP000076825"/>
    </source>
</evidence>
<feature type="domain" description="HD" evidence="1">
    <location>
        <begin position="21"/>
        <end position="145"/>
    </location>
</feature>
<dbReference type="PATRIC" id="fig|123899.6.peg.4004"/>
<evidence type="ECO:0000259" key="2">
    <source>
        <dbReference type="PROSITE" id="PS51832"/>
    </source>
</evidence>
<protein>
    <submittedName>
        <fullName evidence="3">Metal-dependent phosphohydrolase</fullName>
        <ecNumber evidence="3">3.1.4.52</ecNumber>
    </submittedName>
</protein>
<dbReference type="PANTHER" id="PTHR43155">
    <property type="entry name" value="CYCLIC DI-GMP PHOSPHODIESTERASE PA4108-RELATED"/>
    <property type="match status" value="1"/>
</dbReference>
<dbReference type="InterPro" id="IPR037522">
    <property type="entry name" value="HD_GYP_dom"/>
</dbReference>
<dbReference type="EMBL" id="LT546645">
    <property type="protein sequence ID" value="SAI74079.1"/>
    <property type="molecule type" value="Genomic_DNA"/>
</dbReference>
<feature type="domain" description="HD-GYP" evidence="2">
    <location>
        <begin position="1"/>
        <end position="197"/>
    </location>
</feature>
<reference evidence="3 4" key="1">
    <citation type="submission" date="2016-04" db="EMBL/GenBank/DDBJ databases">
        <authorList>
            <consortium name="Pathogen Informatics"/>
        </authorList>
    </citation>
    <scope>NUCLEOTIDE SEQUENCE [LARGE SCALE GENOMIC DNA]</scope>
    <source>
        <strain evidence="3 4">H044680328</strain>
    </source>
</reference>
<dbReference type="AlphaFoldDB" id="A0A157LP59"/>
<name>A0A157LP59_9BORD</name>
<dbReference type="CDD" id="cd00077">
    <property type="entry name" value="HDc"/>
    <property type="match status" value="1"/>
</dbReference>
<dbReference type="PROSITE" id="PS51832">
    <property type="entry name" value="HD_GYP"/>
    <property type="match status" value="1"/>
</dbReference>
<gene>
    <name evidence="3" type="primary">rpfG</name>
    <name evidence="3" type="ORF">SAMEA3906487_04008</name>
</gene>
<dbReference type="RefSeq" id="WP_063492474.1">
    <property type="nucleotide sequence ID" value="NZ_CP016340.1"/>
</dbReference>
<dbReference type="SMART" id="SM00471">
    <property type="entry name" value="HDc"/>
    <property type="match status" value="1"/>
</dbReference>
<dbReference type="PROSITE" id="PS51831">
    <property type="entry name" value="HD"/>
    <property type="match status" value="1"/>
</dbReference>
<evidence type="ECO:0000259" key="1">
    <source>
        <dbReference type="PROSITE" id="PS51831"/>
    </source>
</evidence>